<dbReference type="PIRSF" id="PIRSF000161">
    <property type="entry name" value="DHPR"/>
    <property type="match status" value="1"/>
</dbReference>
<dbReference type="GO" id="GO:0005829">
    <property type="term" value="C:cytosol"/>
    <property type="evidence" value="ECO:0007669"/>
    <property type="project" value="TreeGrafter"/>
</dbReference>
<accession>A0A3B1D117</accession>
<dbReference type="InterPro" id="IPR000846">
    <property type="entry name" value="DapB_N"/>
</dbReference>
<sequence>MKVIVSGAAGRMGRAILESLYDEDELELGAALEKKGHPVIKKDVGELIGIGSWGVSVSTFSKKTMASGAAFIDFTYPQGTIQMLEEAEAQGKAMVIGTTGFTADQLGRIESAAEKIPIVLSPNMSIGVNVLYRLIQEASAALGSAYDVEIVEIHHRLKKDAPSGTAIRMGEVLAAARGTTLQQSGRFTRQGNIGVRPVGEIGIQSLRAGDIVGEHTMTFAGPGERIELTHRAHNRNNFARGALMAAQWLVNQKPGLYDMMDVLNLK</sequence>
<dbReference type="HAMAP" id="MF_00102">
    <property type="entry name" value="DapB"/>
    <property type="match status" value="1"/>
</dbReference>
<protein>
    <recommendedName>
        <fullName evidence="10">4-hydroxy-tetrahydrodipicolinate reductase</fullName>
        <ecNumber evidence="10">1.17.1.8</ecNumber>
    </recommendedName>
</protein>
<evidence type="ECO:0000256" key="3">
    <source>
        <dbReference type="ARBA" id="ARBA00022605"/>
    </source>
</evidence>
<dbReference type="AlphaFoldDB" id="A0A3B1D117"/>
<keyword evidence="2" id="KW-0963">Cytoplasm</keyword>
<evidence type="ECO:0000256" key="2">
    <source>
        <dbReference type="ARBA" id="ARBA00022490"/>
    </source>
</evidence>
<dbReference type="GO" id="GO:0019877">
    <property type="term" value="P:diaminopimelate biosynthetic process"/>
    <property type="evidence" value="ECO:0007669"/>
    <property type="project" value="UniProtKB-KW"/>
</dbReference>
<evidence type="ECO:0000313" key="15">
    <source>
        <dbReference type="EMBL" id="VAX29904.1"/>
    </source>
</evidence>
<evidence type="ECO:0000256" key="1">
    <source>
        <dbReference type="ARBA" id="ARBA00006642"/>
    </source>
</evidence>
<proteinExistence type="inferred from homology"/>
<keyword evidence="4" id="KW-0521">NADP</keyword>
<comment type="similarity">
    <text evidence="1">Belongs to the DapB family.</text>
</comment>
<dbReference type="SUPFAM" id="SSF55347">
    <property type="entry name" value="Glyceraldehyde-3-phosphate dehydrogenase-like, C-terminal domain"/>
    <property type="match status" value="1"/>
</dbReference>
<dbReference type="Pfam" id="PF01113">
    <property type="entry name" value="DapB_N"/>
    <property type="match status" value="1"/>
</dbReference>
<evidence type="ECO:0000256" key="6">
    <source>
        <dbReference type="ARBA" id="ARBA00023002"/>
    </source>
</evidence>
<evidence type="ECO:0000256" key="7">
    <source>
        <dbReference type="ARBA" id="ARBA00023027"/>
    </source>
</evidence>
<keyword evidence="8" id="KW-0457">Lysine biosynthesis</keyword>
<dbReference type="Gene3D" id="3.40.50.720">
    <property type="entry name" value="NAD(P)-binding Rossmann-like Domain"/>
    <property type="match status" value="1"/>
</dbReference>
<comment type="catalytic activity">
    <reaction evidence="12">
        <text>(S)-2,3,4,5-tetrahydrodipicolinate + NAD(+) + H2O = (2S,4S)-4-hydroxy-2,3,4,5-tetrahydrodipicolinate + NADH + H(+)</text>
        <dbReference type="Rhea" id="RHEA:35323"/>
        <dbReference type="ChEBI" id="CHEBI:15377"/>
        <dbReference type="ChEBI" id="CHEBI:15378"/>
        <dbReference type="ChEBI" id="CHEBI:16845"/>
        <dbReference type="ChEBI" id="CHEBI:57540"/>
        <dbReference type="ChEBI" id="CHEBI:57945"/>
        <dbReference type="ChEBI" id="CHEBI:67139"/>
        <dbReference type="EC" id="1.17.1.8"/>
    </reaction>
</comment>
<evidence type="ECO:0000256" key="8">
    <source>
        <dbReference type="ARBA" id="ARBA00023154"/>
    </source>
</evidence>
<gene>
    <name evidence="15" type="ORF">MNBD_NITROSPIRAE01-89</name>
</gene>
<evidence type="ECO:0000256" key="9">
    <source>
        <dbReference type="ARBA" id="ARBA00037922"/>
    </source>
</evidence>
<evidence type="ECO:0000259" key="13">
    <source>
        <dbReference type="Pfam" id="PF01113"/>
    </source>
</evidence>
<dbReference type="Pfam" id="PF05173">
    <property type="entry name" value="DapB_C"/>
    <property type="match status" value="1"/>
</dbReference>
<dbReference type="Gene3D" id="3.30.360.10">
    <property type="entry name" value="Dihydrodipicolinate Reductase, domain 2"/>
    <property type="match status" value="1"/>
</dbReference>
<dbReference type="InterPro" id="IPR022663">
    <property type="entry name" value="DapB_C"/>
</dbReference>
<keyword evidence="5" id="KW-0220">Diaminopimelate biosynthesis</keyword>
<comment type="catalytic activity">
    <reaction evidence="11">
        <text>(S)-2,3,4,5-tetrahydrodipicolinate + NADP(+) + H2O = (2S,4S)-4-hydroxy-2,3,4,5-tetrahydrodipicolinate + NADPH + H(+)</text>
        <dbReference type="Rhea" id="RHEA:35331"/>
        <dbReference type="ChEBI" id="CHEBI:15377"/>
        <dbReference type="ChEBI" id="CHEBI:15378"/>
        <dbReference type="ChEBI" id="CHEBI:16845"/>
        <dbReference type="ChEBI" id="CHEBI:57783"/>
        <dbReference type="ChEBI" id="CHEBI:58349"/>
        <dbReference type="ChEBI" id="CHEBI:67139"/>
        <dbReference type="EC" id="1.17.1.8"/>
    </reaction>
</comment>
<feature type="domain" description="Dihydrodipicolinate reductase C-terminal" evidence="14">
    <location>
        <begin position="127"/>
        <end position="263"/>
    </location>
</feature>
<dbReference type="PANTHER" id="PTHR20836:SF0">
    <property type="entry name" value="4-HYDROXY-TETRAHYDRODIPICOLINATE REDUCTASE 1, CHLOROPLASTIC-RELATED"/>
    <property type="match status" value="1"/>
</dbReference>
<dbReference type="EMBL" id="UOGF01000056">
    <property type="protein sequence ID" value="VAX29904.1"/>
    <property type="molecule type" value="Genomic_DNA"/>
</dbReference>
<feature type="domain" description="Dihydrodipicolinate reductase N-terminal" evidence="13">
    <location>
        <begin position="1"/>
        <end position="124"/>
    </location>
</feature>
<dbReference type="SUPFAM" id="SSF51735">
    <property type="entry name" value="NAD(P)-binding Rossmann-fold domains"/>
    <property type="match status" value="1"/>
</dbReference>
<dbReference type="EC" id="1.17.1.8" evidence="10"/>
<dbReference type="FunFam" id="3.30.360.10:FF:000004">
    <property type="entry name" value="4-hydroxy-tetrahydrodipicolinate reductase"/>
    <property type="match status" value="1"/>
</dbReference>
<dbReference type="NCBIfam" id="TIGR00036">
    <property type="entry name" value="dapB"/>
    <property type="match status" value="1"/>
</dbReference>
<evidence type="ECO:0000256" key="4">
    <source>
        <dbReference type="ARBA" id="ARBA00022857"/>
    </source>
</evidence>
<name>A0A3B1D117_9ZZZZ</name>
<evidence type="ECO:0000259" key="14">
    <source>
        <dbReference type="Pfam" id="PF05173"/>
    </source>
</evidence>
<keyword evidence="7" id="KW-0520">NAD</keyword>
<dbReference type="InterPro" id="IPR022664">
    <property type="entry name" value="DapB_N_CS"/>
</dbReference>
<dbReference type="CDD" id="cd02274">
    <property type="entry name" value="DHDPR_N"/>
    <property type="match status" value="1"/>
</dbReference>
<dbReference type="InterPro" id="IPR036291">
    <property type="entry name" value="NAD(P)-bd_dom_sf"/>
</dbReference>
<dbReference type="InterPro" id="IPR023940">
    <property type="entry name" value="DHDPR_bac"/>
</dbReference>
<reference evidence="15" key="1">
    <citation type="submission" date="2018-06" db="EMBL/GenBank/DDBJ databases">
        <authorList>
            <person name="Zhirakovskaya E."/>
        </authorList>
    </citation>
    <scope>NUCLEOTIDE SEQUENCE</scope>
</reference>
<dbReference type="GO" id="GO:0008839">
    <property type="term" value="F:4-hydroxy-tetrahydrodipicolinate reductase"/>
    <property type="evidence" value="ECO:0007669"/>
    <property type="project" value="UniProtKB-EC"/>
</dbReference>
<comment type="pathway">
    <text evidence="9">Amino-acid biosynthesis; L-lysine biosynthesis via DAP pathway; (S)-tetrahydrodipicolinate from L-aspartate: step 4/4.</text>
</comment>
<evidence type="ECO:0000256" key="12">
    <source>
        <dbReference type="ARBA" id="ARBA00049396"/>
    </source>
</evidence>
<dbReference type="PROSITE" id="PS01298">
    <property type="entry name" value="DAPB"/>
    <property type="match status" value="1"/>
</dbReference>
<dbReference type="GO" id="GO:0009089">
    <property type="term" value="P:lysine biosynthetic process via diaminopimelate"/>
    <property type="evidence" value="ECO:0007669"/>
    <property type="project" value="InterPro"/>
</dbReference>
<evidence type="ECO:0000256" key="5">
    <source>
        <dbReference type="ARBA" id="ARBA00022915"/>
    </source>
</evidence>
<organism evidence="15">
    <name type="scientific">hydrothermal vent metagenome</name>
    <dbReference type="NCBI Taxonomy" id="652676"/>
    <lineage>
        <taxon>unclassified sequences</taxon>
        <taxon>metagenomes</taxon>
        <taxon>ecological metagenomes</taxon>
    </lineage>
</organism>
<evidence type="ECO:0000256" key="10">
    <source>
        <dbReference type="ARBA" id="ARBA00038983"/>
    </source>
</evidence>
<keyword evidence="6 15" id="KW-0560">Oxidoreductase</keyword>
<keyword evidence="3" id="KW-0028">Amino-acid biosynthesis</keyword>
<dbReference type="PANTHER" id="PTHR20836">
    <property type="entry name" value="DIHYDRODIPICOLINATE REDUCTASE"/>
    <property type="match status" value="1"/>
</dbReference>
<evidence type="ECO:0000256" key="11">
    <source>
        <dbReference type="ARBA" id="ARBA00049080"/>
    </source>
</evidence>